<feature type="compositionally biased region" description="Pro residues" evidence="1">
    <location>
        <begin position="640"/>
        <end position="650"/>
    </location>
</feature>
<evidence type="ECO:0000313" key="3">
    <source>
        <dbReference type="Proteomes" id="UP001159363"/>
    </source>
</evidence>
<sequence length="738" mass="80428">MPVDGPIEMFAAWSSDIFQRSIRKVPKCIVISSVVACNGPSTEMRGCCSSRTHAGRQARTRWRTDVSRPRARVMTTGMLRRRRRQDAGRTVLTALAGGRAGAPGATRKRPVRHRPCCLPPCLSHLPPSLPLSTSLAKPPSVRIPLCGRQHQLALAASLLYDSDKLTALVRQLAPNHLIIDSVIINRVVLETGRERSPVQPPRHLSIFHVVPHLTFYEILVRPNRVQEEKQFRVATRKCFCCRNGMRTLIPRPIFPSAEYGCGINRHRISVMHNVLTNCGASMTPRVQEESPRRCSAVKQLFRGFCIGYSRMHVRVALGYSDFDSEYYQDAVKSSGFSIFIISALMWSVRSGIEWPDLDGSLDRVDEDESGEYEAALEWNARAGENGRPPEKTRRPAASSGTIPTCANPAMTLPGIEPSSPRWEASSLSIASPRSPGGTVVVRPLTSHQGEQSSIPGGVAPGFWHVGIVPDDATGRRVFSGIFHFTPLLQSSAALYSPHSPSSALETSVLRAAQIRSLTHSHLNVGVFNLDACARLWEQCLGRQLTDGEAGHVVSRACSSTVRLLLFSPARRRRRRPPDRRLGAVTRGEFFAAIRAAANPQLAADAVSVCDGAGPRVPDRLTDLECGHPAPPTSLLLAHPRPLPSLPPSPDTHPGLPRTKRGRDGVVVRLLASHIVEPGSIPDGVAPGSLHVGIVPSDAAGRRVFSGISRFSALSFRSCSTLTSLHPNLLTHSSFTLHN</sequence>
<protein>
    <submittedName>
        <fullName evidence="2">Uncharacterized protein</fullName>
    </submittedName>
</protein>
<gene>
    <name evidence="2" type="ORF">PR048_015760</name>
</gene>
<comment type="caution">
    <text evidence="2">The sequence shown here is derived from an EMBL/GenBank/DDBJ whole genome shotgun (WGS) entry which is preliminary data.</text>
</comment>
<feature type="region of interest" description="Disordered" evidence="1">
    <location>
        <begin position="640"/>
        <end position="661"/>
    </location>
</feature>
<dbReference type="Proteomes" id="UP001159363">
    <property type="component" value="Chromosome 4"/>
</dbReference>
<evidence type="ECO:0000256" key="1">
    <source>
        <dbReference type="SAM" id="MobiDB-lite"/>
    </source>
</evidence>
<feature type="non-terminal residue" evidence="2">
    <location>
        <position position="738"/>
    </location>
</feature>
<proteinExistence type="predicted"/>
<evidence type="ECO:0000313" key="2">
    <source>
        <dbReference type="EMBL" id="KAJ8883905.1"/>
    </source>
</evidence>
<dbReference type="EMBL" id="JARBHB010000005">
    <property type="protein sequence ID" value="KAJ8883905.1"/>
    <property type="molecule type" value="Genomic_DNA"/>
</dbReference>
<reference evidence="2 3" key="1">
    <citation type="submission" date="2023-02" db="EMBL/GenBank/DDBJ databases">
        <title>LHISI_Scaffold_Assembly.</title>
        <authorList>
            <person name="Stuart O.P."/>
            <person name="Cleave R."/>
            <person name="Magrath M.J.L."/>
            <person name="Mikheyev A.S."/>
        </authorList>
    </citation>
    <scope>NUCLEOTIDE SEQUENCE [LARGE SCALE GENOMIC DNA]</scope>
    <source>
        <strain evidence="2">Daus_M_001</strain>
        <tissue evidence="2">Leg muscle</tissue>
    </source>
</reference>
<keyword evidence="3" id="KW-1185">Reference proteome</keyword>
<name>A0ABQ9HHU2_9NEOP</name>
<accession>A0ABQ9HHU2</accession>
<organism evidence="2 3">
    <name type="scientific">Dryococelus australis</name>
    <dbReference type="NCBI Taxonomy" id="614101"/>
    <lineage>
        <taxon>Eukaryota</taxon>
        <taxon>Metazoa</taxon>
        <taxon>Ecdysozoa</taxon>
        <taxon>Arthropoda</taxon>
        <taxon>Hexapoda</taxon>
        <taxon>Insecta</taxon>
        <taxon>Pterygota</taxon>
        <taxon>Neoptera</taxon>
        <taxon>Polyneoptera</taxon>
        <taxon>Phasmatodea</taxon>
        <taxon>Verophasmatodea</taxon>
        <taxon>Anareolatae</taxon>
        <taxon>Phasmatidae</taxon>
        <taxon>Eurycanthinae</taxon>
        <taxon>Dryococelus</taxon>
    </lineage>
</organism>
<feature type="region of interest" description="Disordered" evidence="1">
    <location>
        <begin position="380"/>
        <end position="409"/>
    </location>
</feature>